<feature type="domain" description="CHAT" evidence="2">
    <location>
        <begin position="664"/>
        <end position="960"/>
    </location>
</feature>
<evidence type="ECO:0000313" key="3">
    <source>
        <dbReference type="EMBL" id="KAF5266390.1"/>
    </source>
</evidence>
<dbReference type="EMBL" id="JAAFOW010000403">
    <property type="protein sequence ID" value="KAF5266390.1"/>
    <property type="molecule type" value="Genomic_DNA"/>
</dbReference>
<feature type="region of interest" description="Disordered" evidence="1">
    <location>
        <begin position="22"/>
        <end position="41"/>
    </location>
</feature>
<organism evidence="3 4">
    <name type="scientific">Fusarium oxysporum</name>
    <name type="common">Fusarium vascular wilt</name>
    <dbReference type="NCBI Taxonomy" id="5507"/>
    <lineage>
        <taxon>Eukaryota</taxon>
        <taxon>Fungi</taxon>
        <taxon>Dikarya</taxon>
        <taxon>Ascomycota</taxon>
        <taxon>Pezizomycotina</taxon>
        <taxon>Sordariomycetes</taxon>
        <taxon>Hypocreomycetidae</taxon>
        <taxon>Hypocreales</taxon>
        <taxon>Nectriaceae</taxon>
        <taxon>Fusarium</taxon>
        <taxon>Fusarium oxysporum species complex</taxon>
    </lineage>
</organism>
<dbReference type="AlphaFoldDB" id="A0A8H5EMI6"/>
<reference evidence="3" key="1">
    <citation type="submission" date="2020-02" db="EMBL/GenBank/DDBJ databases">
        <title>Identification and distribution of gene clusters putatively required for synthesis of sphingolipid metabolism inhibitors in phylogenetically diverse species of the filamentous fungus Fusarium.</title>
        <authorList>
            <person name="Kim H.-S."/>
            <person name="Busman M."/>
            <person name="Brown D.W."/>
            <person name="Divon H."/>
            <person name="Uhlig S."/>
            <person name="Proctor R.H."/>
        </authorList>
    </citation>
    <scope>NUCLEOTIDE SEQUENCE [LARGE SCALE GENOMIC DNA]</scope>
    <source>
        <strain evidence="3">NRRL 39464</strain>
    </source>
</reference>
<evidence type="ECO:0000313" key="4">
    <source>
        <dbReference type="Proteomes" id="UP000558688"/>
    </source>
</evidence>
<feature type="region of interest" description="Disordered" evidence="1">
    <location>
        <begin position="564"/>
        <end position="587"/>
    </location>
</feature>
<protein>
    <recommendedName>
        <fullName evidence="2">CHAT domain-containing protein</fullName>
    </recommendedName>
</protein>
<dbReference type="Gene3D" id="1.25.40.10">
    <property type="entry name" value="Tetratricopeptide repeat domain"/>
    <property type="match status" value="2"/>
</dbReference>
<accession>A0A8H5EMI6</accession>
<evidence type="ECO:0000256" key="1">
    <source>
        <dbReference type="SAM" id="MobiDB-lite"/>
    </source>
</evidence>
<gene>
    <name evidence="3" type="ORF">FOXYS1_2771</name>
</gene>
<proteinExistence type="predicted"/>
<sequence length="960" mass="107368">MSRNEDLENMIEQLKDFFAPYQPLQPDVRSPVESSPSEGRAQQFSDLKGSLRLCKEALGALIIQKEHHDIPNNLFKGGLAKQELFRHTRNEADLDEAICLMERAVDATPKDNKALPYRQSRLAAALSSRFRLFGRQEDLTKAIELGRNAISNPAELDEERPRRLLVLSNCLAHEYNRTDDTAILEEAIRLMKDVIELTPEDSQDRDLKLCDLALLKDHRLERIREIFDFEGLSAPDHLEVHSNHAFRAKRLKQLYTQFYPSEPEREPIASLKEDIAFMNKAINNFQGSCTYEAGLFSGLKGLHESGVPELDVFSCLETAYEQPILKATLYSNLGSLYERLYEWEGDEAQLNLAIETSGKAIGLVSPDNAYYPILQNSLGLLLHQKHLTLKFNYGPSEQHQSKLCYLEKAIAAGEEAINRGPTHPARSRFLLNLGNYYSGRASETKSAEDKKTALERWSEAWRSEAAPWKARVLAGARFVVISAHYKQFDTAAEIARDIIALLSTIDIQSLGHRDRQFVITNFFGIAADACAVSLESGNVKDALQVLENGRAVILRDLMKTQSEPSAFKTGGTNPAESPASKSNSTSNILTHTDTVESMMACASGGTIVVVNVTEISSDAIIVSSTEIKSLKLPSLSIERARYWLAQDWYDYSKEKLRQKDFSMYLEWLWTVCVKDILEALEAHQSLTDNELPRVWWIGSGYGSSMPFHAAGIHKKKSTEIALTQVISSYAPSIKVLGFARRRACCRTPKNTKVLAITMSTTPDMDDLKVEEEAEAIFTMAGTLSLPPLHQPRVEDVLKKLETSNIVHFACHGKSDPVDPMKSAIVLERNDDGSAMKLVQDPLTMADIARKDLTQAWIAFLAACETAENKAFRLADEALHIGSGFQAADFPHVICSLWAADSPTSAAVAKGFYERLFKQSDSLLGGREIASILQETVKEYYDKDRCWELPLFWAAFVHYGA</sequence>
<comment type="caution">
    <text evidence="3">The sequence shown here is derived from an EMBL/GenBank/DDBJ whole genome shotgun (WGS) entry which is preliminary data.</text>
</comment>
<name>A0A8H5EMI6_FUSOX</name>
<evidence type="ECO:0000259" key="2">
    <source>
        <dbReference type="Pfam" id="PF12770"/>
    </source>
</evidence>
<dbReference type="Pfam" id="PF12770">
    <property type="entry name" value="CHAT"/>
    <property type="match status" value="1"/>
</dbReference>
<dbReference type="InterPro" id="IPR011990">
    <property type="entry name" value="TPR-like_helical_dom_sf"/>
</dbReference>
<dbReference type="SUPFAM" id="SSF48452">
    <property type="entry name" value="TPR-like"/>
    <property type="match status" value="1"/>
</dbReference>
<dbReference type="Proteomes" id="UP000558688">
    <property type="component" value="Unassembled WGS sequence"/>
</dbReference>
<feature type="compositionally biased region" description="Polar residues" evidence="1">
    <location>
        <begin position="32"/>
        <end position="41"/>
    </location>
</feature>
<dbReference type="InterPro" id="IPR024983">
    <property type="entry name" value="CHAT_dom"/>
</dbReference>